<dbReference type="InterPro" id="IPR013525">
    <property type="entry name" value="ABC2_TM"/>
</dbReference>
<evidence type="ECO:0000256" key="4">
    <source>
        <dbReference type="ARBA" id="ARBA00023136"/>
    </source>
</evidence>
<dbReference type="Pfam" id="PF12698">
    <property type="entry name" value="ABC2_membrane_3"/>
    <property type="match status" value="1"/>
</dbReference>
<feature type="transmembrane region" description="Helical" evidence="5">
    <location>
        <begin position="20"/>
        <end position="42"/>
    </location>
</feature>
<protein>
    <submittedName>
        <fullName evidence="7">ABC transporter permease subunit</fullName>
    </submittedName>
</protein>
<dbReference type="GO" id="GO:0140359">
    <property type="term" value="F:ABC-type transporter activity"/>
    <property type="evidence" value="ECO:0007669"/>
    <property type="project" value="InterPro"/>
</dbReference>
<gene>
    <name evidence="7" type="ORF">D1868_07845</name>
</gene>
<feature type="transmembrane region" description="Helical" evidence="5">
    <location>
        <begin position="334"/>
        <end position="357"/>
    </location>
</feature>
<keyword evidence="2 5" id="KW-0812">Transmembrane</keyword>
<sequence>MIRVFLAKEFTEIKRDKKLLLSTIILPFILLPIVGIVLYASVSAQPPVIAVINHNPLNDFYVSIVTNYIQSRGGIVETNISSSMYPDVIIEFPDDFYQNASNISRQAYIIYQVVISSNQQATDLAQGALYQLLLNISNSRIYYLEHEAKINVSVVDIRDPIYLLLGYRTVTGHPTSSSAGQLAELTRIIALIIFPSATPIVFYLLEGITGERERRTLESLLATPLSVRSFIFSKLIVASVLGLFSSLGDIIGTLLFVLLSSVSLNLTTSLTLPFLGMIVIVYLLSVLLTGALSLIFLVILGGSVRNIQVINFIVISFGMIASFTALFINPAQLSFPLSVIYIIPYVQISLGLLLYVFGSIQESIFSLLVTFLVSVFLIYLSSSAFDSERLLLK</sequence>
<evidence type="ECO:0000313" key="7">
    <source>
        <dbReference type="EMBL" id="QGR19899.1"/>
    </source>
</evidence>
<evidence type="ECO:0000256" key="3">
    <source>
        <dbReference type="ARBA" id="ARBA00022989"/>
    </source>
</evidence>
<dbReference type="Proteomes" id="UP000423396">
    <property type="component" value="Chromosome"/>
</dbReference>
<dbReference type="PANTHER" id="PTHR43471:SF3">
    <property type="entry name" value="ABC TRANSPORTER PERMEASE PROTEIN NATB"/>
    <property type="match status" value="1"/>
</dbReference>
<evidence type="ECO:0000256" key="2">
    <source>
        <dbReference type="ARBA" id="ARBA00022692"/>
    </source>
</evidence>
<dbReference type="AlphaFoldDB" id="A0A650CPY2"/>
<dbReference type="GeneID" id="42798974"/>
<dbReference type="KEGG" id="sazo:D1868_07845"/>
<dbReference type="GO" id="GO:0016020">
    <property type="term" value="C:membrane"/>
    <property type="evidence" value="ECO:0007669"/>
    <property type="project" value="UniProtKB-SubCell"/>
</dbReference>
<dbReference type="RefSeq" id="WP_156007149.1">
    <property type="nucleotide sequence ID" value="NZ_CP045483.1"/>
</dbReference>
<feature type="domain" description="ABC-2 type transporter transmembrane" evidence="6">
    <location>
        <begin position="17"/>
        <end position="380"/>
    </location>
</feature>
<dbReference type="PANTHER" id="PTHR43471">
    <property type="entry name" value="ABC TRANSPORTER PERMEASE"/>
    <property type="match status" value="1"/>
</dbReference>
<reference evidence="7 8" key="1">
    <citation type="submission" date="2019-10" db="EMBL/GenBank/DDBJ databases">
        <title>Genome Sequences from Six Type Strain Members of the Archaeal Family Sulfolobaceae: Acidianus ambivalens, Acidianus infernus, Metallosphaera prunae, Stygiolobus azoricus, Sulfolobus metallicus, and Sulfurisphaera ohwakuensis.</title>
        <authorList>
            <person name="Counts J.A."/>
            <person name="Kelly R.M."/>
        </authorList>
    </citation>
    <scope>NUCLEOTIDE SEQUENCE [LARGE SCALE GENOMIC DNA]</scope>
    <source>
        <strain evidence="7 8">FC6</strain>
    </source>
</reference>
<feature type="transmembrane region" description="Helical" evidence="5">
    <location>
        <begin position="185"/>
        <end position="205"/>
    </location>
</feature>
<evidence type="ECO:0000259" key="6">
    <source>
        <dbReference type="Pfam" id="PF12698"/>
    </source>
</evidence>
<feature type="transmembrane region" description="Helical" evidence="5">
    <location>
        <begin position="274"/>
        <end position="300"/>
    </location>
</feature>
<evidence type="ECO:0000256" key="1">
    <source>
        <dbReference type="ARBA" id="ARBA00004141"/>
    </source>
</evidence>
<keyword evidence="8" id="KW-1185">Reference proteome</keyword>
<dbReference type="EMBL" id="CP045483">
    <property type="protein sequence ID" value="QGR19899.1"/>
    <property type="molecule type" value="Genomic_DNA"/>
</dbReference>
<accession>A0A650CPY2</accession>
<evidence type="ECO:0000256" key="5">
    <source>
        <dbReference type="SAM" id="Phobius"/>
    </source>
</evidence>
<dbReference type="OrthoDB" id="37107at2157"/>
<proteinExistence type="predicted"/>
<feature type="transmembrane region" description="Helical" evidence="5">
    <location>
        <begin position="364"/>
        <end position="385"/>
    </location>
</feature>
<keyword evidence="4 5" id="KW-0472">Membrane</keyword>
<name>A0A650CPY2_9CREN</name>
<comment type="subcellular location">
    <subcellularLocation>
        <location evidence="1">Membrane</location>
        <topology evidence="1">Multi-pass membrane protein</topology>
    </subcellularLocation>
</comment>
<keyword evidence="3 5" id="KW-1133">Transmembrane helix</keyword>
<feature type="transmembrane region" description="Helical" evidence="5">
    <location>
        <begin position="309"/>
        <end position="328"/>
    </location>
</feature>
<organism evidence="7 8">
    <name type="scientific">Stygiolobus azoricus</name>
    <dbReference type="NCBI Taxonomy" id="41675"/>
    <lineage>
        <taxon>Archaea</taxon>
        <taxon>Thermoproteota</taxon>
        <taxon>Thermoprotei</taxon>
        <taxon>Sulfolobales</taxon>
        <taxon>Sulfolobaceae</taxon>
        <taxon>Stygiolobus</taxon>
    </lineage>
</organism>
<evidence type="ECO:0000313" key="8">
    <source>
        <dbReference type="Proteomes" id="UP000423396"/>
    </source>
</evidence>
<feature type="transmembrane region" description="Helical" evidence="5">
    <location>
        <begin position="235"/>
        <end position="262"/>
    </location>
</feature>